<dbReference type="EMBL" id="LVHI01000004">
    <property type="protein sequence ID" value="OAK56338.1"/>
    <property type="molecule type" value="Genomic_DNA"/>
</dbReference>
<comment type="caution">
    <text evidence="3">The sequence shown here is derived from an EMBL/GenBank/DDBJ whole genome shotgun (WGS) entry which is preliminary data.</text>
</comment>
<evidence type="ECO:0000256" key="2">
    <source>
        <dbReference type="SAM" id="SignalP"/>
    </source>
</evidence>
<dbReference type="InterPro" id="IPR023365">
    <property type="entry name" value="Sortase_dom-sf"/>
</dbReference>
<protein>
    <submittedName>
        <fullName evidence="3">Sortase</fullName>
    </submittedName>
</protein>
<evidence type="ECO:0000313" key="4">
    <source>
        <dbReference type="Proteomes" id="UP000077519"/>
    </source>
</evidence>
<proteinExistence type="predicted"/>
<dbReference type="CDD" id="cd05829">
    <property type="entry name" value="Sortase_F"/>
    <property type="match status" value="1"/>
</dbReference>
<name>A0A177YMT0_9NOCA</name>
<dbReference type="InterPro" id="IPR005754">
    <property type="entry name" value="Sortase"/>
</dbReference>
<feature type="signal peptide" evidence="2">
    <location>
        <begin position="1"/>
        <end position="21"/>
    </location>
</feature>
<dbReference type="Gene3D" id="2.40.260.10">
    <property type="entry name" value="Sortase"/>
    <property type="match status" value="1"/>
</dbReference>
<accession>A0A177YMT0</accession>
<dbReference type="GO" id="GO:0016787">
    <property type="term" value="F:hydrolase activity"/>
    <property type="evidence" value="ECO:0007669"/>
    <property type="project" value="UniProtKB-KW"/>
</dbReference>
<dbReference type="Pfam" id="PF04203">
    <property type="entry name" value="Sortase"/>
    <property type="match status" value="1"/>
</dbReference>
<gene>
    <name evidence="3" type="ORF">A3K89_15975</name>
</gene>
<feature type="chain" id="PRO_5039300363" evidence="2">
    <location>
        <begin position="22"/>
        <end position="195"/>
    </location>
</feature>
<evidence type="ECO:0000313" key="3">
    <source>
        <dbReference type="EMBL" id="OAK56338.1"/>
    </source>
</evidence>
<evidence type="ECO:0000256" key="1">
    <source>
        <dbReference type="ARBA" id="ARBA00022801"/>
    </source>
</evidence>
<dbReference type="SUPFAM" id="SSF63817">
    <property type="entry name" value="Sortase"/>
    <property type="match status" value="1"/>
</dbReference>
<keyword evidence="4" id="KW-1185">Reference proteome</keyword>
<organism evidence="3 4">
    <name type="scientific">Rhodococcoides kyotonense</name>
    <dbReference type="NCBI Taxonomy" id="398843"/>
    <lineage>
        <taxon>Bacteria</taxon>
        <taxon>Bacillati</taxon>
        <taxon>Actinomycetota</taxon>
        <taxon>Actinomycetes</taxon>
        <taxon>Mycobacteriales</taxon>
        <taxon>Nocardiaceae</taxon>
        <taxon>Rhodococcoides</taxon>
    </lineage>
</organism>
<keyword evidence="2" id="KW-0732">Signal</keyword>
<dbReference type="PROSITE" id="PS51257">
    <property type="entry name" value="PROKAR_LIPOPROTEIN"/>
    <property type="match status" value="1"/>
</dbReference>
<dbReference type="InterPro" id="IPR042001">
    <property type="entry name" value="Sortase_F"/>
</dbReference>
<dbReference type="AlphaFoldDB" id="A0A177YMT0"/>
<dbReference type="Proteomes" id="UP000077519">
    <property type="component" value="Unassembled WGS sequence"/>
</dbReference>
<keyword evidence="1" id="KW-0378">Hydrolase</keyword>
<sequence length="195" mass="20524">MHLRRSAVAASVALALFGCTAQEPGPAAPDRSAVESQISAAPSAAVGAGQPNWIELRSADGRTFMSSTVNPDGVYRDASQVLNPPDERPAWWAESGLPGTDTQQTVVVVGHNYSTRDAPFRSLSVTAPGDLVVMSTAAGVLNYRVETTGPLPKGSLLSENELRAQVPGRLILANCDVRDGEPTNDNFFVVAQLVP</sequence>
<reference evidence="3 4" key="1">
    <citation type="submission" date="2016-03" db="EMBL/GenBank/DDBJ databases">
        <title>Genome sequence of Rhodococcus kyotonensis KB10.</title>
        <authorList>
            <person name="Jeong H."/>
            <person name="Hong C.E."/>
            <person name="Jo S.H."/>
            <person name="Park J.M."/>
        </authorList>
    </citation>
    <scope>NUCLEOTIDE SEQUENCE [LARGE SCALE GENOMIC DNA]</scope>
    <source>
        <strain evidence="3 4">KB10</strain>
    </source>
</reference>